<evidence type="ECO:0000313" key="5">
    <source>
        <dbReference type="Proteomes" id="UP001268089"/>
    </source>
</evidence>
<dbReference type="PANTHER" id="PTHR43542:SF1">
    <property type="entry name" value="METHYLTRANSFERASE"/>
    <property type="match status" value="1"/>
</dbReference>
<evidence type="ECO:0000256" key="1">
    <source>
        <dbReference type="ARBA" id="ARBA00022603"/>
    </source>
</evidence>
<dbReference type="Gene3D" id="3.40.50.150">
    <property type="entry name" value="Vaccinia Virus protein VP39"/>
    <property type="match status" value="1"/>
</dbReference>
<dbReference type="SUPFAM" id="SSF53335">
    <property type="entry name" value="S-adenosyl-L-methionine-dependent methyltransferases"/>
    <property type="match status" value="1"/>
</dbReference>
<feature type="region of interest" description="Disordered" evidence="3">
    <location>
        <begin position="1"/>
        <end position="24"/>
    </location>
</feature>
<dbReference type="RefSeq" id="WP_310345558.1">
    <property type="nucleotide sequence ID" value="NZ_JAVDXO010000010.1"/>
</dbReference>
<comment type="caution">
    <text evidence="4">The sequence shown here is derived from an EMBL/GenBank/DDBJ whole genome shotgun (WGS) entry which is preliminary data.</text>
</comment>
<keyword evidence="2" id="KW-0808">Transferase</keyword>
<keyword evidence="1" id="KW-0489">Methyltransferase</keyword>
<evidence type="ECO:0000256" key="2">
    <source>
        <dbReference type="ARBA" id="ARBA00022679"/>
    </source>
</evidence>
<dbReference type="InterPro" id="IPR004398">
    <property type="entry name" value="RNA_MeTrfase_RsmD"/>
</dbReference>
<keyword evidence="5" id="KW-1185">Reference proteome</keyword>
<evidence type="ECO:0000256" key="3">
    <source>
        <dbReference type="SAM" id="MobiDB-lite"/>
    </source>
</evidence>
<dbReference type="InterPro" id="IPR029063">
    <property type="entry name" value="SAM-dependent_MTases_sf"/>
</dbReference>
<dbReference type="PANTHER" id="PTHR43542">
    <property type="entry name" value="METHYLTRANSFERASE"/>
    <property type="match status" value="1"/>
</dbReference>
<dbReference type="Proteomes" id="UP001268089">
    <property type="component" value="Unassembled WGS sequence"/>
</dbReference>
<dbReference type="EMBL" id="JAVDXO010000010">
    <property type="protein sequence ID" value="MDR7308353.1"/>
    <property type="molecule type" value="Genomic_DNA"/>
</dbReference>
<organism evidence="4 5">
    <name type="scientific">Rhodoferax saidenbachensis</name>
    <dbReference type="NCBI Taxonomy" id="1484693"/>
    <lineage>
        <taxon>Bacteria</taxon>
        <taxon>Pseudomonadati</taxon>
        <taxon>Pseudomonadota</taxon>
        <taxon>Betaproteobacteria</taxon>
        <taxon>Burkholderiales</taxon>
        <taxon>Comamonadaceae</taxon>
        <taxon>Rhodoferax</taxon>
    </lineage>
</organism>
<dbReference type="NCBIfam" id="TIGR00095">
    <property type="entry name" value="16S rRNA (guanine(966)-N(2))-methyltransferase RsmD"/>
    <property type="match status" value="1"/>
</dbReference>
<proteinExistence type="predicted"/>
<evidence type="ECO:0000313" key="4">
    <source>
        <dbReference type="EMBL" id="MDR7308353.1"/>
    </source>
</evidence>
<name>A0ABU1ZS40_9BURK</name>
<protein>
    <submittedName>
        <fullName evidence="4">16S rRNA (Guanine(966)-N(2))-methyltransferase RsmD</fullName>
    </submittedName>
</protein>
<dbReference type="CDD" id="cd02440">
    <property type="entry name" value="AdoMet_MTases"/>
    <property type="match status" value="1"/>
</dbReference>
<accession>A0ABU1ZS40</accession>
<dbReference type="Pfam" id="PF03602">
    <property type="entry name" value="Cons_hypoth95"/>
    <property type="match status" value="1"/>
</dbReference>
<dbReference type="PIRSF" id="PIRSF004553">
    <property type="entry name" value="CHP00095"/>
    <property type="match status" value="1"/>
</dbReference>
<reference evidence="4 5" key="1">
    <citation type="submission" date="2023-07" db="EMBL/GenBank/DDBJ databases">
        <title>Sorghum-associated microbial communities from plants grown in Nebraska, USA.</title>
        <authorList>
            <person name="Schachtman D."/>
        </authorList>
    </citation>
    <scope>NUCLEOTIDE SEQUENCE [LARGE SCALE GENOMIC DNA]</scope>
    <source>
        <strain evidence="4 5">BE308</strain>
    </source>
</reference>
<sequence>MKAKPSPSRSATGAPKRPPRPRAIQTHEIRIIGGLWKRTKLKVADKPGLRPTPDRVRETLFNWLNQDLTGLRCLDAFAGTGVLGFEAASRGAKDVLVVEQDSALVEQLKKTQTQLQATAVHVLRGDGVSAIRQAAPASLDVIFIDPPFDAPLFEPALGACARALAPDGLVYLESPTKWTDELLSPMGLVVHRYLKAGAVHAHLLALAAA</sequence>
<gene>
    <name evidence="4" type="ORF">J2X15_003662</name>
</gene>